<comment type="subcellular location">
    <subcellularLocation>
        <location evidence="1 11">Cytoplasm</location>
        <location evidence="1 11">Cytoskeleton</location>
    </subcellularLocation>
</comment>
<evidence type="ECO:0000256" key="2">
    <source>
        <dbReference type="ARBA" id="ARBA00006831"/>
    </source>
</evidence>
<evidence type="ECO:0000256" key="10">
    <source>
        <dbReference type="ARBA" id="ARBA00023212"/>
    </source>
</evidence>
<keyword evidence="14" id="KW-1185">Reference proteome</keyword>
<keyword evidence="6 11" id="KW-0547">Nucleotide-binding</keyword>
<evidence type="ECO:0000256" key="11">
    <source>
        <dbReference type="RuleBase" id="RU366047"/>
    </source>
</evidence>
<evidence type="ECO:0000313" key="13">
    <source>
        <dbReference type="EMBL" id="KCV73125.1"/>
    </source>
</evidence>
<dbReference type="Pfam" id="PF05783">
    <property type="entry name" value="DLIC"/>
    <property type="match status" value="3"/>
</dbReference>
<name>A0A058ZFG2_FONAL</name>
<keyword evidence="8 11" id="KW-0243">Dynein</keyword>
<keyword evidence="7 11" id="KW-0067">ATP-binding</keyword>
<dbReference type="PANTHER" id="PTHR12688:SF0">
    <property type="entry name" value="DYNEIN LIGHT INTERMEDIATE CHAIN"/>
    <property type="match status" value="1"/>
</dbReference>
<sequence>MSTKTSPMVKSTGAGLSPDENIWQALLEDVTAARAVETRNILVLGDRKAGKSTFLRNLALACQGTVKHPRDALISADSSELALSYHYINVREENGDDVVGRLGVWQLEGATSFGPLLRFALTRDMVERTAIVIALDMSSPATLESALQQWLDLLTTTVQELGLPKDTIGSPASRASLMVVVLKADAIAGFIQRRELRQAEFDFIQQRLRLLCLKFGASLVYVSSAQQSNLALFKHSVLSKLFGSTGAEASAAAAAVLADTPAAPSEDGVALTLASHGLTAGSFLPVNFGVPTSSLELISMPNLSRDTVYIPAGWDSAAKIALLSEGLDPKHPAANYQEADFAQVVGHVKGPGGVAVGPLAAGSASALDPADVPLDIDIPSTQEFYAFLSNQVPAPSANVVDFSHPGSQGPDGGADVADPLAGGFASPARPSHVSPSAMLAATPGADPLVGDAAAADEMANPDGARSPGIRRPAPPRSTTDPASPAPDSTFSGSQAASPLSNKNLGNFFKGLLNTSTSGNKPFGR</sequence>
<evidence type="ECO:0000256" key="5">
    <source>
        <dbReference type="ARBA" id="ARBA00022701"/>
    </source>
</evidence>
<dbReference type="GO" id="GO:0005813">
    <property type="term" value="C:centrosome"/>
    <property type="evidence" value="ECO:0007669"/>
    <property type="project" value="TreeGrafter"/>
</dbReference>
<dbReference type="InterPro" id="IPR008467">
    <property type="entry name" value="Dynein1_light_intermed_chain"/>
</dbReference>
<comment type="similarity">
    <text evidence="2 11">Belongs to the dynein light intermediate chain family.</text>
</comment>
<dbReference type="GO" id="GO:0045504">
    <property type="term" value="F:dynein heavy chain binding"/>
    <property type="evidence" value="ECO:0007669"/>
    <property type="project" value="TreeGrafter"/>
</dbReference>
<accession>A0A058ZFG2</accession>
<dbReference type="Proteomes" id="UP000030693">
    <property type="component" value="Unassembled WGS sequence"/>
</dbReference>
<proteinExistence type="inferred from homology"/>
<keyword evidence="10 11" id="KW-0206">Cytoskeleton</keyword>
<reference evidence="13" key="1">
    <citation type="submission" date="2013-04" db="EMBL/GenBank/DDBJ databases">
        <title>The Genome Sequence of Fonticula alba ATCC 38817.</title>
        <authorList>
            <consortium name="The Broad Institute Genomics Platform"/>
            <person name="Russ C."/>
            <person name="Cuomo C."/>
            <person name="Burger G."/>
            <person name="Gray M.W."/>
            <person name="Holland P.W.H."/>
            <person name="King N."/>
            <person name="Lang F.B.F."/>
            <person name="Roger A.J."/>
            <person name="Ruiz-Trillo I."/>
            <person name="Brown M."/>
            <person name="Walker B."/>
            <person name="Young S."/>
            <person name="Zeng Q."/>
            <person name="Gargeya S."/>
            <person name="Fitzgerald M."/>
            <person name="Haas B."/>
            <person name="Abouelleil A."/>
            <person name="Allen A.W."/>
            <person name="Alvarado L."/>
            <person name="Arachchi H.M."/>
            <person name="Berlin A.M."/>
            <person name="Chapman S.B."/>
            <person name="Gainer-Dewar J."/>
            <person name="Goldberg J."/>
            <person name="Griggs A."/>
            <person name="Gujja S."/>
            <person name="Hansen M."/>
            <person name="Howarth C."/>
            <person name="Imamovic A."/>
            <person name="Ireland A."/>
            <person name="Larimer J."/>
            <person name="McCowan C."/>
            <person name="Murphy C."/>
            <person name="Pearson M."/>
            <person name="Poon T.W."/>
            <person name="Priest M."/>
            <person name="Roberts A."/>
            <person name="Saif S."/>
            <person name="Shea T."/>
            <person name="Sisk P."/>
            <person name="Sykes S."/>
            <person name="Wortman J."/>
            <person name="Nusbaum C."/>
            <person name="Birren B."/>
        </authorList>
    </citation>
    <scope>NUCLEOTIDE SEQUENCE [LARGE SCALE GENOMIC DNA]</scope>
    <source>
        <strain evidence="13">ATCC 38817</strain>
    </source>
</reference>
<keyword evidence="9 11" id="KW-0505">Motor protein</keyword>
<dbReference type="OrthoDB" id="27603at2759"/>
<evidence type="ECO:0000256" key="12">
    <source>
        <dbReference type="SAM" id="MobiDB-lite"/>
    </source>
</evidence>
<feature type="region of interest" description="Disordered" evidence="12">
    <location>
        <begin position="399"/>
        <end position="524"/>
    </location>
</feature>
<dbReference type="SUPFAM" id="SSF52540">
    <property type="entry name" value="P-loop containing nucleoside triphosphate hydrolases"/>
    <property type="match status" value="1"/>
</dbReference>
<evidence type="ECO:0000256" key="3">
    <source>
        <dbReference type="ARBA" id="ARBA00022448"/>
    </source>
</evidence>
<gene>
    <name evidence="13" type="ORF">H696_00671</name>
</gene>
<dbReference type="eggNOG" id="KOG3905">
    <property type="taxonomic scope" value="Eukaryota"/>
</dbReference>
<keyword evidence="5 11" id="KW-0493">Microtubule</keyword>
<evidence type="ECO:0000256" key="1">
    <source>
        <dbReference type="ARBA" id="ARBA00004245"/>
    </source>
</evidence>
<dbReference type="GO" id="GO:0000226">
    <property type="term" value="P:microtubule cytoskeleton organization"/>
    <property type="evidence" value="ECO:0007669"/>
    <property type="project" value="TreeGrafter"/>
</dbReference>
<dbReference type="PANTHER" id="PTHR12688">
    <property type="entry name" value="DYNEIN LIGHT INTERMEDIATE CHAIN"/>
    <property type="match status" value="1"/>
</dbReference>
<dbReference type="CDD" id="cd00882">
    <property type="entry name" value="Ras_like_GTPase"/>
    <property type="match status" value="1"/>
</dbReference>
<dbReference type="GO" id="GO:0005524">
    <property type="term" value="F:ATP binding"/>
    <property type="evidence" value="ECO:0007669"/>
    <property type="project" value="UniProtKB-KW"/>
</dbReference>
<dbReference type="GO" id="GO:0005874">
    <property type="term" value="C:microtubule"/>
    <property type="evidence" value="ECO:0007669"/>
    <property type="project" value="UniProtKB-KW"/>
</dbReference>
<keyword evidence="4 11" id="KW-0963">Cytoplasm</keyword>
<dbReference type="STRING" id="691883.A0A058ZFG2"/>
<organism evidence="13">
    <name type="scientific">Fonticula alba</name>
    <name type="common">Slime mold</name>
    <dbReference type="NCBI Taxonomy" id="691883"/>
    <lineage>
        <taxon>Eukaryota</taxon>
        <taxon>Rotosphaerida</taxon>
        <taxon>Fonticulaceae</taxon>
        <taxon>Fonticula</taxon>
    </lineage>
</organism>
<comment type="function">
    <text evidence="11">Acts as one of several non-catalytic accessory components of the cytoplasmic dynein 1 complex that are thought to be involved in linking dynein to cargos and to adapter proteins that regulate dynein function. Cytoplasmic dynein 1 acts as a motor for the intracellular retrograde motility of vesicles and organelles along microtubules. May play a role in binding dynein to membranous organelles or chromosomes.</text>
</comment>
<protein>
    <recommendedName>
        <fullName evidence="11">Dynein light intermediate chain</fullName>
    </recommendedName>
</protein>
<evidence type="ECO:0000256" key="9">
    <source>
        <dbReference type="ARBA" id="ARBA00023175"/>
    </source>
</evidence>
<keyword evidence="3 11" id="KW-0813">Transport</keyword>
<dbReference type="AlphaFoldDB" id="A0A058ZFG2"/>
<feature type="compositionally biased region" description="Polar residues" evidence="12">
    <location>
        <begin position="512"/>
        <end position="524"/>
    </location>
</feature>
<dbReference type="Gene3D" id="3.40.50.300">
    <property type="entry name" value="P-loop containing nucleotide triphosphate hydrolases"/>
    <property type="match status" value="1"/>
</dbReference>
<evidence type="ECO:0000313" key="14">
    <source>
        <dbReference type="Proteomes" id="UP000030693"/>
    </source>
</evidence>
<evidence type="ECO:0000256" key="8">
    <source>
        <dbReference type="ARBA" id="ARBA00023017"/>
    </source>
</evidence>
<dbReference type="EMBL" id="KB932201">
    <property type="protein sequence ID" value="KCV73125.1"/>
    <property type="molecule type" value="Genomic_DNA"/>
</dbReference>
<dbReference type="InterPro" id="IPR022780">
    <property type="entry name" value="Dynein_light_int_chain"/>
</dbReference>
<evidence type="ECO:0000256" key="7">
    <source>
        <dbReference type="ARBA" id="ARBA00022840"/>
    </source>
</evidence>
<dbReference type="GO" id="GO:0005868">
    <property type="term" value="C:cytoplasmic dynein complex"/>
    <property type="evidence" value="ECO:0007669"/>
    <property type="project" value="UniProtKB-UniRule"/>
</dbReference>
<evidence type="ECO:0000256" key="4">
    <source>
        <dbReference type="ARBA" id="ARBA00022490"/>
    </source>
</evidence>
<dbReference type="GeneID" id="20525396"/>
<dbReference type="InterPro" id="IPR027417">
    <property type="entry name" value="P-loop_NTPase"/>
</dbReference>
<comment type="subunit">
    <text evidence="11">Homodimer. The cytoplasmic dynein 1 complex consists of two catalytic heavy chains (HCs) and a number of non-catalytic subunits presented by intermediate chains (ICs).</text>
</comment>
<dbReference type="GO" id="GO:0007018">
    <property type="term" value="P:microtubule-based movement"/>
    <property type="evidence" value="ECO:0007669"/>
    <property type="project" value="InterPro"/>
</dbReference>
<feature type="compositionally biased region" description="Polar residues" evidence="12">
    <location>
        <begin position="476"/>
        <end position="504"/>
    </location>
</feature>
<dbReference type="RefSeq" id="XP_009492826.1">
    <property type="nucleotide sequence ID" value="XM_009494551.1"/>
</dbReference>
<evidence type="ECO:0000256" key="6">
    <source>
        <dbReference type="ARBA" id="ARBA00022741"/>
    </source>
</evidence>